<sequence length="210" mass="23382">MEQTIHTPETYDFRKYDQIWRRVAPNLEPYPDLREPAVPAMAPLASGAAPRASQPPAGEDLEHLPGAEENPCCMGTMAQEELGVIEGFIEVELADRRTYQAFARRAPAFARGTMRDLANASGAAARRLMTAYYLITGNCYRPAVASGRISIDSWCPALRERYHVEACNGMNYLRAGEETTDPCLGRLLKELGEESYRQADQLMALLERAL</sequence>
<evidence type="ECO:0000313" key="1">
    <source>
        <dbReference type="EMBL" id="QCI58801.1"/>
    </source>
</evidence>
<dbReference type="InterPro" id="IPR009078">
    <property type="entry name" value="Ferritin-like_SF"/>
</dbReference>
<proteinExistence type="predicted"/>
<dbReference type="GeneID" id="89521903"/>
<dbReference type="SUPFAM" id="SSF47240">
    <property type="entry name" value="Ferritin-like"/>
    <property type="match status" value="1"/>
</dbReference>
<reference evidence="2" key="1">
    <citation type="submission" date="2018-12" db="EMBL/GenBank/DDBJ databases">
        <title>Dusodibacter welbiota gen. nov., sp. nov., isolated from human faeces and emended description of the Oscillibacter genus.</title>
        <authorList>
            <person name="Le Roy T."/>
            <person name="Van der Smissen P."/>
            <person name="Delzenne N."/>
            <person name="Muccioli G."/>
            <person name="Collet J.F."/>
            <person name="Cani P.D."/>
        </authorList>
    </citation>
    <scope>NUCLEOTIDE SEQUENCE [LARGE SCALE GENOMIC DNA]</scope>
    <source>
        <strain evidence="2">J115</strain>
    </source>
</reference>
<organism evidence="1 2">
    <name type="scientific">Dysosmobacter welbionis</name>
    <dbReference type="NCBI Taxonomy" id="2093857"/>
    <lineage>
        <taxon>Bacteria</taxon>
        <taxon>Bacillati</taxon>
        <taxon>Bacillota</taxon>
        <taxon>Clostridia</taxon>
        <taxon>Eubacteriales</taxon>
        <taxon>Oscillospiraceae</taxon>
        <taxon>Dysosmobacter</taxon>
    </lineage>
</organism>
<dbReference type="AlphaFoldDB" id="A0A4D7AMI1"/>
<gene>
    <name evidence="1" type="ORF">EIO64_05855</name>
</gene>
<dbReference type="Proteomes" id="UP000298642">
    <property type="component" value="Chromosome"/>
</dbReference>
<dbReference type="KEGG" id="obj:EIO64_05855"/>
<accession>A0A4D7AMI1</accession>
<dbReference type="RefSeq" id="WP_119311567.1">
    <property type="nucleotide sequence ID" value="NZ_CAUWCU010000029.1"/>
</dbReference>
<name>A0A4D7AMI1_9FIRM</name>
<evidence type="ECO:0000313" key="2">
    <source>
        <dbReference type="Proteomes" id="UP000298642"/>
    </source>
</evidence>
<keyword evidence="2" id="KW-1185">Reference proteome</keyword>
<dbReference type="EMBL" id="CP034413">
    <property type="protein sequence ID" value="QCI58801.1"/>
    <property type="molecule type" value="Genomic_DNA"/>
</dbReference>
<protein>
    <submittedName>
        <fullName evidence="1">Ferritin-like domain-containing protein</fullName>
    </submittedName>
</protein>